<evidence type="ECO:0000313" key="3">
    <source>
        <dbReference type="EMBL" id="KAK3529287.1"/>
    </source>
</evidence>
<dbReference type="Proteomes" id="UP001274896">
    <property type="component" value="Unassembled WGS sequence"/>
</dbReference>
<sequence>ELIDCERMFELGSRLVHMYLSSGPGKPSGCGKNLSASPTGPELANINEEKIPSLQDFIQHVRRLSGVKKEDLFCNLRVPNQFQTSRQEINLIVLTGAGVYCIDVKPWRGVVSAPAPNTWHIQVKEEEQNFTNTSIQQIPDPLQSITTKAKDLCSHMQRCGVNMKPTLFLPRILFLSPHCHLDEELRKRKELVSYEDMEMFLGSLREGYVTWITDAITPSWISGHLSFRQLGAVRSVLGRLGTWDVVQLSSGAELKGDFQGCQHLALDRQETDVLEFSRGRSLSTDTLWALLGHKPQRAGVLKRESLLHTALISTTTSTAQTLLARLTLQRVGIRTLVIADIKVQTQFSLKYLAYFVKTYSPCREATEATPPSLRLTDKEATPPSLRFTDKEATPPSLRLTDKEATPPSLRLTDKEVMPPSVTVRMYKRGAHSWLGKPLSGTTTIPSNTHIMFRICGDDKDAKIPANNINTIMLSI</sequence>
<dbReference type="PANTHER" id="PTHR35287:SF1">
    <property type="entry name" value="SI:ZFOS-911D5.4"/>
    <property type="match status" value="1"/>
</dbReference>
<accession>A0AAE0QPX4</accession>
<feature type="domain" description="NERD" evidence="2">
    <location>
        <begin position="68"/>
        <end position="156"/>
    </location>
</feature>
<organism evidence="3 4">
    <name type="scientific">Hemibagrus guttatus</name>
    <dbReference type="NCBI Taxonomy" id="175788"/>
    <lineage>
        <taxon>Eukaryota</taxon>
        <taxon>Metazoa</taxon>
        <taxon>Chordata</taxon>
        <taxon>Craniata</taxon>
        <taxon>Vertebrata</taxon>
        <taxon>Euteleostomi</taxon>
        <taxon>Actinopterygii</taxon>
        <taxon>Neopterygii</taxon>
        <taxon>Teleostei</taxon>
        <taxon>Ostariophysi</taxon>
        <taxon>Siluriformes</taxon>
        <taxon>Bagridae</taxon>
        <taxon>Hemibagrus</taxon>
    </lineage>
</organism>
<feature type="region of interest" description="Disordered" evidence="1">
    <location>
        <begin position="366"/>
        <end position="412"/>
    </location>
</feature>
<evidence type="ECO:0000259" key="2">
    <source>
        <dbReference type="Pfam" id="PF08378"/>
    </source>
</evidence>
<dbReference type="EMBL" id="JAUCMX010000012">
    <property type="protein sequence ID" value="KAK3529287.1"/>
    <property type="molecule type" value="Genomic_DNA"/>
</dbReference>
<name>A0AAE0QPX4_9TELE</name>
<gene>
    <name evidence="3" type="ORF">QTP70_025735</name>
</gene>
<keyword evidence="4" id="KW-1185">Reference proteome</keyword>
<dbReference type="InterPro" id="IPR011528">
    <property type="entry name" value="NERD"/>
</dbReference>
<dbReference type="PANTHER" id="PTHR35287">
    <property type="entry name" value="SI:ZFOS-911D5.4"/>
    <property type="match status" value="1"/>
</dbReference>
<reference evidence="3" key="1">
    <citation type="submission" date="2023-06" db="EMBL/GenBank/DDBJ databases">
        <title>Male Hemibagrus guttatus genome.</title>
        <authorList>
            <person name="Bian C."/>
        </authorList>
    </citation>
    <scope>NUCLEOTIDE SEQUENCE</scope>
    <source>
        <strain evidence="3">Male_cb2023</strain>
        <tissue evidence="3">Muscle</tissue>
    </source>
</reference>
<dbReference type="AlphaFoldDB" id="A0AAE0QPX4"/>
<comment type="caution">
    <text evidence="3">The sequence shown here is derived from an EMBL/GenBank/DDBJ whole genome shotgun (WGS) entry which is preliminary data.</text>
</comment>
<protein>
    <recommendedName>
        <fullName evidence="2">NERD domain-containing protein</fullName>
    </recommendedName>
</protein>
<evidence type="ECO:0000313" key="4">
    <source>
        <dbReference type="Proteomes" id="UP001274896"/>
    </source>
</evidence>
<evidence type="ECO:0000256" key="1">
    <source>
        <dbReference type="SAM" id="MobiDB-lite"/>
    </source>
</evidence>
<feature type="non-terminal residue" evidence="3">
    <location>
        <position position="475"/>
    </location>
</feature>
<proteinExistence type="predicted"/>
<dbReference type="Pfam" id="PF08378">
    <property type="entry name" value="NERD"/>
    <property type="match status" value="1"/>
</dbReference>